<sequence>MIKKLSTGHGPSQAALAAIDALAPREPFTYTKITNQYSVIRSILTRRHQGQCASRAVGGQKRQLLHPHQEQALIAYINQLIERGLPPSQSIIRNFALNIAKREVRLNWASRFAIGLDNCRHKVDSRSKYSLYFSLLCNKINQYRVEARHIYNIDKKGFILSIVSRLRRIFSKASYEGIRGRSTIQDGSRQ</sequence>
<evidence type="ECO:0000259" key="2">
    <source>
        <dbReference type="PROSITE" id="PS51253"/>
    </source>
</evidence>
<reference evidence="3 4" key="1">
    <citation type="journal article" date="2013" name="PLoS Genet.">
        <title>Comparative genome structure, secondary metabolite, and effector coding capacity across Cochliobolus pathogens.</title>
        <authorList>
            <person name="Condon B.J."/>
            <person name="Leng Y."/>
            <person name="Wu D."/>
            <person name="Bushley K.E."/>
            <person name="Ohm R.A."/>
            <person name="Otillar R."/>
            <person name="Martin J."/>
            <person name="Schackwitz W."/>
            <person name="Grimwood J."/>
            <person name="MohdZainudin N."/>
            <person name="Xue C."/>
            <person name="Wang R."/>
            <person name="Manning V.A."/>
            <person name="Dhillon B."/>
            <person name="Tu Z.J."/>
            <person name="Steffenson B.J."/>
            <person name="Salamov A."/>
            <person name="Sun H."/>
            <person name="Lowry S."/>
            <person name="LaButti K."/>
            <person name="Han J."/>
            <person name="Copeland A."/>
            <person name="Lindquist E."/>
            <person name="Barry K."/>
            <person name="Schmutz J."/>
            <person name="Baker S.E."/>
            <person name="Ciuffetti L.M."/>
            <person name="Grigoriev I.V."/>
            <person name="Zhong S."/>
            <person name="Turgeon B.G."/>
        </authorList>
    </citation>
    <scope>NUCLEOTIDE SEQUENCE [LARGE SCALE GENOMIC DNA]</scope>
    <source>
        <strain evidence="3 4">FI3</strain>
    </source>
</reference>
<dbReference type="AlphaFoldDB" id="W7DX87"/>
<dbReference type="EMBL" id="KI968935">
    <property type="protein sequence ID" value="EUN20601.1"/>
    <property type="molecule type" value="Genomic_DNA"/>
</dbReference>
<dbReference type="Proteomes" id="UP000054337">
    <property type="component" value="Unassembled WGS sequence"/>
</dbReference>
<evidence type="ECO:0000313" key="3">
    <source>
        <dbReference type="EMBL" id="EUN20601.1"/>
    </source>
</evidence>
<dbReference type="InterPro" id="IPR006600">
    <property type="entry name" value="HTH_CenpB_DNA-bd_dom"/>
</dbReference>
<dbReference type="PROSITE" id="PS51253">
    <property type="entry name" value="HTH_CENPB"/>
    <property type="match status" value="1"/>
</dbReference>
<dbReference type="GeneID" id="26257486"/>
<protein>
    <recommendedName>
        <fullName evidence="2">HTH CENPB-type domain-containing protein</fullName>
    </recommendedName>
</protein>
<dbReference type="GO" id="GO:0003677">
    <property type="term" value="F:DNA binding"/>
    <property type="evidence" value="ECO:0007669"/>
    <property type="project" value="UniProtKB-KW"/>
</dbReference>
<dbReference type="Pfam" id="PF03221">
    <property type="entry name" value="HTH_Tnp_Tc5"/>
    <property type="match status" value="1"/>
</dbReference>
<name>W7DX87_BIPV3</name>
<keyword evidence="1" id="KW-0238">DNA-binding</keyword>
<gene>
    <name evidence="3" type="ORF">COCVIDRAFT_43207</name>
</gene>
<dbReference type="OrthoDB" id="3780530at2759"/>
<feature type="domain" description="HTH CENPB-type" evidence="2">
    <location>
        <begin position="57"/>
        <end position="122"/>
    </location>
</feature>
<proteinExistence type="predicted"/>
<organism evidence="3 4">
    <name type="scientific">Bipolaris victoriae (strain FI3)</name>
    <name type="common">Victoria blight of oats agent</name>
    <name type="synonym">Cochliobolus victoriae</name>
    <dbReference type="NCBI Taxonomy" id="930091"/>
    <lineage>
        <taxon>Eukaryota</taxon>
        <taxon>Fungi</taxon>
        <taxon>Dikarya</taxon>
        <taxon>Ascomycota</taxon>
        <taxon>Pezizomycotina</taxon>
        <taxon>Dothideomycetes</taxon>
        <taxon>Pleosporomycetidae</taxon>
        <taxon>Pleosporales</taxon>
        <taxon>Pleosporineae</taxon>
        <taxon>Pleosporaceae</taxon>
        <taxon>Bipolaris</taxon>
    </lineage>
</organism>
<evidence type="ECO:0000256" key="1">
    <source>
        <dbReference type="ARBA" id="ARBA00023125"/>
    </source>
</evidence>
<dbReference type="RefSeq" id="XP_014550175.1">
    <property type="nucleotide sequence ID" value="XM_014694689.1"/>
</dbReference>
<accession>W7DX87</accession>
<keyword evidence="4" id="KW-1185">Reference proteome</keyword>
<evidence type="ECO:0000313" key="4">
    <source>
        <dbReference type="Proteomes" id="UP000054337"/>
    </source>
</evidence>
<dbReference type="HOGENOM" id="CLU_013929_17_1_1"/>